<gene>
    <name evidence="5" type="ORF">K431DRAFT_287418</name>
</gene>
<protein>
    <submittedName>
        <fullName evidence="5">HCP-like protein</fullName>
    </submittedName>
</protein>
<dbReference type="Pfam" id="PF13432">
    <property type="entry name" value="TPR_16"/>
    <property type="match status" value="1"/>
</dbReference>
<accession>A0A9P4Q5T2</accession>
<feature type="compositionally biased region" description="Acidic residues" evidence="4">
    <location>
        <begin position="1185"/>
        <end position="1196"/>
    </location>
</feature>
<dbReference type="PANTHER" id="PTHR14027:SF2">
    <property type="entry name" value="RNA POLYMERASE-ASSOCIATED PROTEIN CTR9 HOMOLOG"/>
    <property type="match status" value="1"/>
</dbReference>
<sequence length="1239" mass="138430">MAAVVPPTNGVNGHADGPVSTRFSDIPAVIDIPVGGTGSDEAVNLDLTELLDETDELCDLLENENAARNYWITIALAYVKQKKVAVAVDILEKGLKALQRGRSDDRLALLSCLCWLTLWRVRNAPRVRATGMAASDKTKEEYLKIATTIMNDALRISPSHPSLSLARGVIYLLRCSLQPVTRTQEVNDRTDMLRQANKCFDDALRLSQNKNLMALLGKARSSYSLLRFPEALALYQQALERAPDMIDPDPRIGIGACYWSLGHKQLALQAWQRSLDLNPHSTIANILLGLYHLDEASQFPTTDAAFAPIYKKAMTTYTQTAFKLDDMHALTCCTFGGYFLLRKTWGTVEKLAKRAIERADVNAIASDGWYLLARKEHFEGDLAKAAEFYAKADQARGGEERGYLPAKFGAAQLKTLMKDFDGAKFRLDKLLTSQHGKGNVEAMTLLGVLHAEEVFATQVSGAKGEDKSLDRKKAIGLLEQVRIAWKDPKKKITPDSSVLLNLARLYEHDQPEKAISCLQQVEQMELEEIPEEDIPEGLDDEVAEKQAMRELLSPQLLNNIGCFHFQGGQFVQANEDFRTALEACVKLKNRDDGFETDALVTTISFNLARTHEAEGMFDEAKSVYTSLLRNHPEYIDAHARLAYIALRERGVLDEGAVKGIKNLMENDPSNLDIRSLYGWYINKAKKRTLNLGDDLEQKHYKATLMSHDKHDLYALTAMGNLHLQIAREMPRDTDQNKDRRSKVYIRAVEFFDKVLSLDPKNAYAAQGLGIALAEEKKDINQSIQVFSKVRESVRDASVHINLGHVFTEVKQFSRAIENYELALARGDNNNANVLACLGRVWLLKGRQEKNLPGYKEALAYAERGLEQRKDDANFKFNVAFVKIQIAQLLNGLPEAQKTSADVETAQQGLDEAIDAFTELAKGPNPPFPARDLEARANMGRNTMKRQLAGAAQRQQEYEAKNAEKLGAARKQREEELRKREEVKKRAEEEVEEQKRKIAEERAKMADEDRELISRRMEEDRVREEADYTDDPETGERKKKERRPKAKGEKKRKKRKGEDSDDDDAELFGESDGDSGKKSRTRSRATSVDGSGGDQHRRKKKRRLEKKGKAVPTGKFKSSEMVEDSSEEEDADAQAGQQTGNEVDSEMEDAGLQRNGSGGADEDQEEEEEETGARTSQRKKLNRVLDDDDDDEENGEADDGHGPEAGNSDGGGDADEPMGGDPYTDNANVVADEEGEPVDS</sequence>
<feature type="repeat" description="TPR" evidence="3">
    <location>
        <begin position="796"/>
        <end position="829"/>
    </location>
</feature>
<dbReference type="GO" id="GO:0006368">
    <property type="term" value="P:transcription elongation by RNA polymerase II"/>
    <property type="evidence" value="ECO:0007669"/>
    <property type="project" value="TreeGrafter"/>
</dbReference>
<dbReference type="GO" id="GO:0000993">
    <property type="term" value="F:RNA polymerase II complex binding"/>
    <property type="evidence" value="ECO:0007669"/>
    <property type="project" value="TreeGrafter"/>
</dbReference>
<evidence type="ECO:0000256" key="2">
    <source>
        <dbReference type="ARBA" id="ARBA00022803"/>
    </source>
</evidence>
<evidence type="ECO:0000256" key="4">
    <source>
        <dbReference type="SAM" id="MobiDB-lite"/>
    </source>
</evidence>
<keyword evidence="6" id="KW-1185">Reference proteome</keyword>
<dbReference type="EMBL" id="MU003821">
    <property type="protein sequence ID" value="KAF2718684.1"/>
    <property type="molecule type" value="Genomic_DNA"/>
</dbReference>
<feature type="region of interest" description="Disordered" evidence="4">
    <location>
        <begin position="963"/>
        <end position="1239"/>
    </location>
</feature>
<dbReference type="InterPro" id="IPR019734">
    <property type="entry name" value="TPR_rpt"/>
</dbReference>
<dbReference type="PANTHER" id="PTHR14027">
    <property type="entry name" value="RNA POLYMERASE-ASSOCIATED PROTEIN CTR9"/>
    <property type="match status" value="1"/>
</dbReference>
<feature type="repeat" description="TPR" evidence="3">
    <location>
        <begin position="248"/>
        <end position="281"/>
    </location>
</feature>
<feature type="compositionally biased region" description="Acidic residues" evidence="4">
    <location>
        <begin position="1159"/>
        <end position="1169"/>
    </location>
</feature>
<name>A0A9P4Q5T2_9PEZI</name>
<dbReference type="Proteomes" id="UP000799441">
    <property type="component" value="Unassembled WGS sequence"/>
</dbReference>
<evidence type="ECO:0000313" key="5">
    <source>
        <dbReference type="EMBL" id="KAF2718684.1"/>
    </source>
</evidence>
<dbReference type="PROSITE" id="PS50005">
    <property type="entry name" value="TPR"/>
    <property type="match status" value="2"/>
</dbReference>
<keyword evidence="2 3" id="KW-0802">TPR repeat</keyword>
<feature type="compositionally biased region" description="Acidic residues" evidence="4">
    <location>
        <begin position="1120"/>
        <end position="1131"/>
    </location>
</feature>
<dbReference type="GO" id="GO:0006355">
    <property type="term" value="P:regulation of DNA-templated transcription"/>
    <property type="evidence" value="ECO:0007669"/>
    <property type="project" value="InterPro"/>
</dbReference>
<comment type="caution">
    <text evidence="5">The sequence shown here is derived from an EMBL/GenBank/DDBJ whole genome shotgun (WGS) entry which is preliminary data.</text>
</comment>
<dbReference type="GO" id="GO:0016593">
    <property type="term" value="C:Cdc73/Paf1 complex"/>
    <property type="evidence" value="ECO:0007669"/>
    <property type="project" value="TreeGrafter"/>
</dbReference>
<keyword evidence="1" id="KW-0677">Repeat</keyword>
<evidence type="ECO:0000256" key="3">
    <source>
        <dbReference type="PROSITE-ProRule" id="PRU00339"/>
    </source>
</evidence>
<dbReference type="AlphaFoldDB" id="A0A9P4Q5T2"/>
<evidence type="ECO:0000313" key="6">
    <source>
        <dbReference type="Proteomes" id="UP000799441"/>
    </source>
</evidence>
<feature type="compositionally biased region" description="Acidic residues" evidence="4">
    <location>
        <begin position="1230"/>
        <end position="1239"/>
    </location>
</feature>
<dbReference type="SMART" id="SM00028">
    <property type="entry name" value="TPR"/>
    <property type="match status" value="9"/>
</dbReference>
<proteinExistence type="predicted"/>
<dbReference type="Gene3D" id="1.25.40.10">
    <property type="entry name" value="Tetratricopeptide repeat domain"/>
    <property type="match status" value="3"/>
</dbReference>
<evidence type="ECO:0000256" key="1">
    <source>
        <dbReference type="ARBA" id="ARBA00022737"/>
    </source>
</evidence>
<feature type="compositionally biased region" description="Basic residues" evidence="4">
    <location>
        <begin position="1036"/>
        <end position="1054"/>
    </location>
</feature>
<feature type="compositionally biased region" description="Basic residues" evidence="4">
    <location>
        <begin position="1095"/>
        <end position="1105"/>
    </location>
</feature>
<dbReference type="InterPro" id="IPR011990">
    <property type="entry name" value="TPR-like_helical_dom_sf"/>
</dbReference>
<feature type="compositionally biased region" description="Basic and acidic residues" evidence="4">
    <location>
        <begin position="970"/>
        <end position="1025"/>
    </location>
</feature>
<dbReference type="InterPro" id="IPR031101">
    <property type="entry name" value="Ctr9"/>
</dbReference>
<dbReference type="Pfam" id="PF13174">
    <property type="entry name" value="TPR_6"/>
    <property type="match status" value="1"/>
</dbReference>
<feature type="compositionally biased region" description="Acidic residues" evidence="4">
    <location>
        <begin position="1058"/>
        <end position="1072"/>
    </location>
</feature>
<reference evidence="5" key="1">
    <citation type="journal article" date="2020" name="Stud. Mycol.">
        <title>101 Dothideomycetes genomes: a test case for predicting lifestyles and emergence of pathogens.</title>
        <authorList>
            <person name="Haridas S."/>
            <person name="Albert R."/>
            <person name="Binder M."/>
            <person name="Bloem J."/>
            <person name="Labutti K."/>
            <person name="Salamov A."/>
            <person name="Andreopoulos B."/>
            <person name="Baker S."/>
            <person name="Barry K."/>
            <person name="Bills G."/>
            <person name="Bluhm B."/>
            <person name="Cannon C."/>
            <person name="Castanera R."/>
            <person name="Culley D."/>
            <person name="Daum C."/>
            <person name="Ezra D."/>
            <person name="Gonzalez J."/>
            <person name="Henrissat B."/>
            <person name="Kuo A."/>
            <person name="Liang C."/>
            <person name="Lipzen A."/>
            <person name="Lutzoni F."/>
            <person name="Magnuson J."/>
            <person name="Mondo S."/>
            <person name="Nolan M."/>
            <person name="Ohm R."/>
            <person name="Pangilinan J."/>
            <person name="Park H.-J."/>
            <person name="Ramirez L."/>
            <person name="Alfaro M."/>
            <person name="Sun H."/>
            <person name="Tritt A."/>
            <person name="Yoshinaga Y."/>
            <person name="Zwiers L.-H."/>
            <person name="Turgeon B."/>
            <person name="Goodwin S."/>
            <person name="Spatafora J."/>
            <person name="Crous P."/>
            <person name="Grigoriev I."/>
        </authorList>
    </citation>
    <scope>NUCLEOTIDE SEQUENCE</scope>
    <source>
        <strain evidence="5">CBS 116435</strain>
    </source>
</reference>
<organism evidence="5 6">
    <name type="scientific">Polychaeton citri CBS 116435</name>
    <dbReference type="NCBI Taxonomy" id="1314669"/>
    <lineage>
        <taxon>Eukaryota</taxon>
        <taxon>Fungi</taxon>
        <taxon>Dikarya</taxon>
        <taxon>Ascomycota</taxon>
        <taxon>Pezizomycotina</taxon>
        <taxon>Dothideomycetes</taxon>
        <taxon>Dothideomycetidae</taxon>
        <taxon>Capnodiales</taxon>
        <taxon>Capnodiaceae</taxon>
        <taxon>Polychaeton</taxon>
    </lineage>
</organism>
<dbReference type="SUPFAM" id="SSF48452">
    <property type="entry name" value="TPR-like"/>
    <property type="match status" value="2"/>
</dbReference>
<dbReference type="OrthoDB" id="343875at2759"/>